<keyword evidence="1" id="KW-1133">Transmembrane helix</keyword>
<protein>
    <recommendedName>
        <fullName evidence="3">MotA/TolQ/ExbB proton channel domain-containing protein</fullName>
    </recommendedName>
</protein>
<feature type="non-terminal residue" evidence="2">
    <location>
        <position position="259"/>
    </location>
</feature>
<accession>A0A382G5K7</accession>
<sequence length="259" mass="28084">MVLFILALAVMGIFLISPLERAFQANVFLNGIILGVLFLGIIYNLRQVLVLFPEVTWIELFRKNLPGLSLARNPRLLAPMATMLGDRKDTLSLSAQSMRSLLDGIASRLDESRDLSRYTIGLLIFLGLLGTFWGLLETVGSIRNVIGGLNVGGDDVTAVFSNLKRGLTAPLDGMGTAFSSSLFGLAGSLVLGFLDLQASQAQNRFYNDLEEWLSSLTRLSSGALTADGEASVPAYVQALLEQTAESLENLQRTLVRGEE</sequence>
<evidence type="ECO:0000256" key="1">
    <source>
        <dbReference type="SAM" id="Phobius"/>
    </source>
</evidence>
<keyword evidence="1" id="KW-0812">Transmembrane</keyword>
<name>A0A382G5K7_9ZZZZ</name>
<gene>
    <name evidence="2" type="ORF">METZ01_LOCUS222909</name>
</gene>
<feature type="transmembrane region" description="Helical" evidence="1">
    <location>
        <begin position="173"/>
        <end position="194"/>
    </location>
</feature>
<keyword evidence="1" id="KW-0472">Membrane</keyword>
<proteinExistence type="predicted"/>
<dbReference type="AlphaFoldDB" id="A0A382G5K7"/>
<feature type="transmembrane region" description="Helical" evidence="1">
    <location>
        <begin position="32"/>
        <end position="52"/>
    </location>
</feature>
<feature type="transmembrane region" description="Helical" evidence="1">
    <location>
        <begin position="118"/>
        <end position="136"/>
    </location>
</feature>
<reference evidence="2" key="1">
    <citation type="submission" date="2018-05" db="EMBL/GenBank/DDBJ databases">
        <authorList>
            <person name="Lanie J.A."/>
            <person name="Ng W.-L."/>
            <person name="Kazmierczak K.M."/>
            <person name="Andrzejewski T.M."/>
            <person name="Davidsen T.M."/>
            <person name="Wayne K.J."/>
            <person name="Tettelin H."/>
            <person name="Glass J.I."/>
            <person name="Rusch D."/>
            <person name="Podicherti R."/>
            <person name="Tsui H.-C.T."/>
            <person name="Winkler M.E."/>
        </authorList>
    </citation>
    <scope>NUCLEOTIDE SEQUENCE</scope>
</reference>
<dbReference type="EMBL" id="UINC01053486">
    <property type="protein sequence ID" value="SVB70055.1"/>
    <property type="molecule type" value="Genomic_DNA"/>
</dbReference>
<evidence type="ECO:0008006" key="3">
    <source>
        <dbReference type="Google" id="ProtNLM"/>
    </source>
</evidence>
<evidence type="ECO:0000313" key="2">
    <source>
        <dbReference type="EMBL" id="SVB70055.1"/>
    </source>
</evidence>
<organism evidence="2">
    <name type="scientific">marine metagenome</name>
    <dbReference type="NCBI Taxonomy" id="408172"/>
    <lineage>
        <taxon>unclassified sequences</taxon>
        <taxon>metagenomes</taxon>
        <taxon>ecological metagenomes</taxon>
    </lineage>
</organism>